<dbReference type="EMBL" id="REFR01000015">
    <property type="protein sequence ID" value="RMB02012.1"/>
    <property type="molecule type" value="Genomic_DNA"/>
</dbReference>
<evidence type="ECO:0000313" key="3">
    <source>
        <dbReference type="Proteomes" id="UP000271227"/>
    </source>
</evidence>
<feature type="transmembrane region" description="Helical" evidence="1">
    <location>
        <begin position="481"/>
        <end position="508"/>
    </location>
</feature>
<reference evidence="2 3" key="1">
    <citation type="submission" date="2018-10" db="EMBL/GenBank/DDBJ databases">
        <title>Genomic Encyclopedia of Archaeal and Bacterial Type Strains, Phase II (KMG-II): from individual species to whole genera.</title>
        <authorList>
            <person name="Goeker M."/>
        </authorList>
    </citation>
    <scope>NUCLEOTIDE SEQUENCE [LARGE SCALE GENOMIC DNA]</scope>
    <source>
        <strain evidence="2 3">DSM 25217</strain>
    </source>
</reference>
<dbReference type="AlphaFoldDB" id="A0A3M0BYB0"/>
<feature type="transmembrane region" description="Helical" evidence="1">
    <location>
        <begin position="353"/>
        <end position="371"/>
    </location>
</feature>
<keyword evidence="1" id="KW-1133">Transmembrane helix</keyword>
<feature type="transmembrane region" description="Helical" evidence="1">
    <location>
        <begin position="906"/>
        <end position="928"/>
    </location>
</feature>
<protein>
    <submittedName>
        <fullName evidence="2">Multidrug efflux pump subunit AcrB</fullName>
    </submittedName>
</protein>
<feature type="transmembrane region" description="Helical" evidence="1">
    <location>
        <begin position="401"/>
        <end position="423"/>
    </location>
</feature>
<feature type="transmembrane region" description="Helical" evidence="1">
    <location>
        <begin position="880"/>
        <end position="899"/>
    </location>
</feature>
<dbReference type="GO" id="GO:0042910">
    <property type="term" value="F:xenobiotic transmembrane transporter activity"/>
    <property type="evidence" value="ECO:0007669"/>
    <property type="project" value="TreeGrafter"/>
</dbReference>
<gene>
    <name evidence="2" type="ORF">BXY39_3522</name>
</gene>
<dbReference type="PRINTS" id="PR00702">
    <property type="entry name" value="ACRIFLAVINRP"/>
</dbReference>
<dbReference type="GO" id="GO:0005886">
    <property type="term" value="C:plasma membrane"/>
    <property type="evidence" value="ECO:0007669"/>
    <property type="project" value="TreeGrafter"/>
</dbReference>
<dbReference type="RefSeq" id="WP_121940147.1">
    <property type="nucleotide sequence ID" value="NZ_REFR01000015.1"/>
</dbReference>
<dbReference type="SUPFAM" id="SSF82866">
    <property type="entry name" value="Multidrug efflux transporter AcrB transmembrane domain"/>
    <property type="match status" value="2"/>
</dbReference>
<proteinExistence type="predicted"/>
<feature type="transmembrane region" description="Helical" evidence="1">
    <location>
        <begin position="934"/>
        <end position="956"/>
    </location>
</feature>
<dbReference type="InterPro" id="IPR001036">
    <property type="entry name" value="Acrflvin-R"/>
</dbReference>
<accession>A0A3M0BYB0</accession>
<keyword evidence="1" id="KW-0812">Transmembrane</keyword>
<dbReference type="PANTHER" id="PTHR32063">
    <property type="match status" value="1"/>
</dbReference>
<dbReference type="SUPFAM" id="SSF82714">
    <property type="entry name" value="Multidrug efflux transporter AcrB TolC docking domain, DN and DC subdomains"/>
    <property type="match status" value="2"/>
</dbReference>
<evidence type="ECO:0000256" key="1">
    <source>
        <dbReference type="SAM" id="Phobius"/>
    </source>
</evidence>
<sequence>MQSSSQIHKDASRTTIASLFFRNRHLLVLTILVILVSGLSAIVSLPRLEDPRIVNRNPLIITPMPGASAERVETLVTEVLEEALQEVDAIKDVESTSSAGVSVIVVELEDAVTAAQNAAIFSEIRDKISEARPSLPAGALEPQIDDKRDPAAYTLIAGVSWRGEAEPALGVLNRRAEDLAERLRNVPGTELVRIYGEPDEEITVTVNAEDLAELGLTAGDVAWATALADTKTPAGVLRGDRADVSIEVAGELSSLSRIGHVPIAVGGDQQSVRIADIAHIERAYRDPPTEIGLVNGKRTVFVAARIGFGRRVDLWAKDANAVLAEAAAETGGPVIIEPVFEQERYTTGQLAELSGNLIAGALVVVAVVFVMMGWRLALIVGAALPLTVAMVLFGLQVSGNAIHQMSIFGLIIALGLLIDNAIVMADEVAKNKAAGKTPLQAVEAAVGHLFTPLFASTLTTVLAFAPIFLLPGSVGDFVGSIGQMVILALISSFIIAMTVTAALAGLFAEPSAPDAPKRFWRDGLTSKRFGRFYRGALLSGLKRPWAAIVVAIAAPVAGFAVAPTLGNQFFPPVDRDMFEVEVWAPSDASLSRTADLAYAIEAEIKAFAETEQMTWLVGGSFPSVYYNLMMDKDAAAHYAHGIVTAPSNEAAKAMIAPLQAHLDERFPDAQIVLGQFGQGPPLTADIEYRVFGPSIAELQRIGERLRTGLQNYSGVLHTQMTMEGGHPKLWFNADEDETQLAGLRLTEVASQLQSNLEGATGGFIIEQLEQLPVRVRYENTVRADVSDIASTPLVTQNSDRWVSAAALGDFTLRPELRSITRFDRERTNIIRGYTANDALPIDITRDVLEQLEAEGFILPAGYRIELGGAVEQDAAAKGNLLTYAPVLLTLTIATLVLVFRSAAIAGLLGAVAFLSLGLGMLSTFAIGFPISFNTILGTLGLIGLAFNNAIVVLAAIRANPVAKAGDPEAVTEAILGTSRHIVSTTLTTIGGFLPLLLFVGGDFWPSLSIVLAGGVGGSMILALIFVPAVYRLVVKPAGKPKAAASKTVSPSSHFAFGSAR</sequence>
<dbReference type="PANTHER" id="PTHR32063:SF18">
    <property type="entry name" value="CATION EFFLUX SYSTEM PROTEIN"/>
    <property type="match status" value="1"/>
</dbReference>
<dbReference type="OrthoDB" id="9798415at2"/>
<dbReference type="Gene3D" id="3.30.70.1430">
    <property type="entry name" value="Multidrug efflux transporter AcrB pore domain"/>
    <property type="match status" value="2"/>
</dbReference>
<dbReference type="Gene3D" id="3.30.70.1440">
    <property type="entry name" value="Multidrug efflux transporter AcrB pore domain"/>
    <property type="match status" value="1"/>
</dbReference>
<dbReference type="Pfam" id="PF00873">
    <property type="entry name" value="ACR_tran"/>
    <property type="match status" value="1"/>
</dbReference>
<feature type="transmembrane region" description="Helical" evidence="1">
    <location>
        <begin position="981"/>
        <end position="1001"/>
    </location>
</feature>
<organism evidence="2 3">
    <name type="scientific">Eilatimonas milleporae</name>
    <dbReference type="NCBI Taxonomy" id="911205"/>
    <lineage>
        <taxon>Bacteria</taxon>
        <taxon>Pseudomonadati</taxon>
        <taxon>Pseudomonadota</taxon>
        <taxon>Alphaproteobacteria</taxon>
        <taxon>Kordiimonadales</taxon>
        <taxon>Kordiimonadaceae</taxon>
        <taxon>Eilatimonas</taxon>
    </lineage>
</organism>
<feature type="transmembrane region" description="Helical" evidence="1">
    <location>
        <begin position="376"/>
        <end position="395"/>
    </location>
</feature>
<dbReference type="Proteomes" id="UP000271227">
    <property type="component" value="Unassembled WGS sequence"/>
</dbReference>
<keyword evidence="3" id="KW-1185">Reference proteome</keyword>
<dbReference type="SUPFAM" id="SSF82693">
    <property type="entry name" value="Multidrug efflux transporter AcrB pore domain, PN1, PN2, PC1 and PC2 subdomains"/>
    <property type="match status" value="1"/>
</dbReference>
<evidence type="ECO:0000313" key="2">
    <source>
        <dbReference type="EMBL" id="RMB02012.1"/>
    </source>
</evidence>
<feature type="transmembrane region" description="Helical" evidence="1">
    <location>
        <begin position="1007"/>
        <end position="1030"/>
    </location>
</feature>
<feature type="transmembrane region" description="Helical" evidence="1">
    <location>
        <begin position="444"/>
        <end position="469"/>
    </location>
</feature>
<comment type="caution">
    <text evidence="2">The sequence shown here is derived from an EMBL/GenBank/DDBJ whole genome shotgun (WGS) entry which is preliminary data.</text>
</comment>
<feature type="transmembrane region" description="Helical" evidence="1">
    <location>
        <begin position="26"/>
        <end position="45"/>
    </location>
</feature>
<dbReference type="Gene3D" id="3.30.70.1320">
    <property type="entry name" value="Multidrug efflux transporter AcrB pore domain like"/>
    <property type="match status" value="1"/>
</dbReference>
<feature type="transmembrane region" description="Helical" evidence="1">
    <location>
        <begin position="544"/>
        <end position="565"/>
    </location>
</feature>
<dbReference type="InterPro" id="IPR027463">
    <property type="entry name" value="AcrB_DN_DC_subdom"/>
</dbReference>
<name>A0A3M0BYB0_9PROT</name>
<keyword evidence="1" id="KW-0472">Membrane</keyword>
<dbReference type="Gene3D" id="1.20.1640.10">
    <property type="entry name" value="Multidrug efflux transporter AcrB transmembrane domain"/>
    <property type="match status" value="2"/>
</dbReference>
<dbReference type="InParanoid" id="A0A3M0BYB0"/>
<dbReference type="Gene3D" id="3.30.2090.10">
    <property type="entry name" value="Multidrug efflux transporter AcrB TolC docking domain, DN and DC subdomains"/>
    <property type="match status" value="2"/>
</dbReference>